<name>A0A919J4J7_9ACTN</name>
<keyword evidence="2" id="KW-0378">Hydrolase</keyword>
<dbReference type="Proteomes" id="UP000598174">
    <property type="component" value="Unassembled WGS sequence"/>
</dbReference>
<dbReference type="InterPro" id="IPR027473">
    <property type="entry name" value="L-asparaginase_C"/>
</dbReference>
<dbReference type="PANTHER" id="PTHR11707:SF28">
    <property type="entry name" value="60 KDA LYSOPHOSPHOLIPASE"/>
    <property type="match status" value="1"/>
</dbReference>
<sequence length="355" mass="36283">MPKPRRVLVVSLGGTITMTAAVSGGVVPALAAHDLLAAVPGLADLGVAVETVDFRRLPGASLSLADVTALSRLVRQHLADGVDGVVVVQGTDTIEETAYLLDLYHPGPEPVVVTGAMRNPTLAGADGPANLLAAVQTAASQTARRLGCLVVFADEIHAARRVRKTHSTAGSTFQSPNGGPLGYLVEGQPRLLNRLGSRHVVPLPGDGPRPRVVLLTISLGDDGVLLDGLADRADGVVIAGFGVGHVPQDLVPTLADLADRIPVVLASRTGAGPVLTTTYGFPGSERDLLSRGLVPAGFLDPYKARILLNALLAAGADQKTVTAAITASGGCGDPEAWPWATGADSAPAKPEVQDA</sequence>
<dbReference type="PIRSF" id="PIRSF001220">
    <property type="entry name" value="L-ASNase_gatD"/>
    <property type="match status" value="1"/>
</dbReference>
<evidence type="ECO:0000256" key="3">
    <source>
        <dbReference type="PIRSR" id="PIRSR001220-1"/>
    </source>
</evidence>
<organism evidence="6 7">
    <name type="scientific">Paractinoplanes ferrugineus</name>
    <dbReference type="NCBI Taxonomy" id="113564"/>
    <lineage>
        <taxon>Bacteria</taxon>
        <taxon>Bacillati</taxon>
        <taxon>Actinomycetota</taxon>
        <taxon>Actinomycetes</taxon>
        <taxon>Micromonosporales</taxon>
        <taxon>Micromonosporaceae</taxon>
        <taxon>Paractinoplanes</taxon>
    </lineage>
</organism>
<dbReference type="SMART" id="SM00870">
    <property type="entry name" value="Asparaginase"/>
    <property type="match status" value="1"/>
</dbReference>
<dbReference type="PROSITE" id="PS51732">
    <property type="entry name" value="ASN_GLN_ASE_3"/>
    <property type="match status" value="1"/>
</dbReference>
<feature type="domain" description="Asparaginase/glutaminase C-terminal" evidence="5">
    <location>
        <begin position="211"/>
        <end position="323"/>
    </location>
</feature>
<dbReference type="Gene3D" id="3.40.50.1170">
    <property type="entry name" value="L-asparaginase, N-terminal domain"/>
    <property type="match status" value="1"/>
</dbReference>
<keyword evidence="7" id="KW-1185">Reference proteome</keyword>
<feature type="active site" description="O-isoaspartyl threonine intermediate" evidence="3">
    <location>
        <position position="15"/>
    </location>
</feature>
<dbReference type="CDD" id="cd08964">
    <property type="entry name" value="L-asparaginase_II"/>
    <property type="match status" value="1"/>
</dbReference>
<dbReference type="InterPro" id="IPR036152">
    <property type="entry name" value="Asp/glu_Ase-like_sf"/>
</dbReference>
<gene>
    <name evidence="6" type="primary">ansA_1</name>
    <name evidence="6" type="ORF">Afe05nite_53690</name>
</gene>
<dbReference type="EMBL" id="BOMM01000049">
    <property type="protein sequence ID" value="GIE13529.1"/>
    <property type="molecule type" value="Genomic_DNA"/>
</dbReference>
<comment type="caution">
    <text evidence="6">The sequence shown here is derived from an EMBL/GenBank/DDBJ whole genome shotgun (WGS) entry which is preliminary data.</text>
</comment>
<dbReference type="GO" id="GO:0006528">
    <property type="term" value="P:asparagine metabolic process"/>
    <property type="evidence" value="ECO:0007669"/>
    <property type="project" value="InterPro"/>
</dbReference>
<evidence type="ECO:0000256" key="2">
    <source>
        <dbReference type="ARBA" id="ARBA00022801"/>
    </source>
</evidence>
<reference evidence="6" key="1">
    <citation type="submission" date="2021-01" db="EMBL/GenBank/DDBJ databases">
        <title>Whole genome shotgun sequence of Actinoplanes ferrugineus NBRC 15555.</title>
        <authorList>
            <person name="Komaki H."/>
            <person name="Tamura T."/>
        </authorList>
    </citation>
    <scope>NUCLEOTIDE SEQUENCE</scope>
    <source>
        <strain evidence="6">NBRC 15555</strain>
    </source>
</reference>
<dbReference type="AlphaFoldDB" id="A0A919J4J7"/>
<accession>A0A919J4J7</accession>
<dbReference type="PIRSF" id="PIRSF500176">
    <property type="entry name" value="L_ASNase"/>
    <property type="match status" value="1"/>
</dbReference>
<evidence type="ECO:0000259" key="5">
    <source>
        <dbReference type="Pfam" id="PF17763"/>
    </source>
</evidence>
<dbReference type="FunFam" id="3.40.50.1170:FF:000001">
    <property type="entry name" value="L-asparaginase 2"/>
    <property type="match status" value="1"/>
</dbReference>
<dbReference type="InterPro" id="IPR040919">
    <property type="entry name" value="Asparaginase_C"/>
</dbReference>
<proteinExistence type="inferred from homology"/>
<dbReference type="PRINTS" id="PR00139">
    <property type="entry name" value="ASNGLNASE"/>
</dbReference>
<evidence type="ECO:0000313" key="6">
    <source>
        <dbReference type="EMBL" id="GIE13529.1"/>
    </source>
</evidence>
<comment type="similarity">
    <text evidence="1">Belongs to the asparaginase 1 family.</text>
</comment>
<dbReference type="Gene3D" id="3.40.50.40">
    <property type="match status" value="1"/>
</dbReference>
<dbReference type="Pfam" id="PF17763">
    <property type="entry name" value="Asparaginase_C"/>
    <property type="match status" value="1"/>
</dbReference>
<dbReference type="RefSeq" id="WP_203819965.1">
    <property type="nucleotide sequence ID" value="NZ_BAAABP010000027.1"/>
</dbReference>
<dbReference type="SUPFAM" id="SSF53774">
    <property type="entry name" value="Glutaminase/Asparaginase"/>
    <property type="match status" value="1"/>
</dbReference>
<dbReference type="PANTHER" id="PTHR11707">
    <property type="entry name" value="L-ASPARAGINASE"/>
    <property type="match status" value="1"/>
</dbReference>
<dbReference type="SFLD" id="SFLDS00057">
    <property type="entry name" value="Glutaminase/Asparaginase"/>
    <property type="match status" value="1"/>
</dbReference>
<evidence type="ECO:0000259" key="4">
    <source>
        <dbReference type="Pfam" id="PF00710"/>
    </source>
</evidence>
<feature type="domain" description="L-asparaginase N-terminal" evidence="4">
    <location>
        <begin position="6"/>
        <end position="192"/>
    </location>
</feature>
<dbReference type="Pfam" id="PF00710">
    <property type="entry name" value="Asparaginase"/>
    <property type="match status" value="1"/>
</dbReference>
<dbReference type="InterPro" id="IPR037152">
    <property type="entry name" value="L-asparaginase_N_sf"/>
</dbReference>
<dbReference type="InterPro" id="IPR004550">
    <property type="entry name" value="AsnASE_II"/>
</dbReference>
<dbReference type="GO" id="GO:0004067">
    <property type="term" value="F:asparaginase activity"/>
    <property type="evidence" value="ECO:0007669"/>
    <property type="project" value="UniProtKB-UniRule"/>
</dbReference>
<dbReference type="InterPro" id="IPR006034">
    <property type="entry name" value="Asparaginase/glutaminase-like"/>
</dbReference>
<protein>
    <submittedName>
        <fullName evidence="6">L-asparaginase</fullName>
    </submittedName>
</protein>
<dbReference type="InterPro" id="IPR027474">
    <property type="entry name" value="L-asparaginase_N"/>
</dbReference>
<evidence type="ECO:0000256" key="1">
    <source>
        <dbReference type="ARBA" id="ARBA00010518"/>
    </source>
</evidence>
<evidence type="ECO:0000313" key="7">
    <source>
        <dbReference type="Proteomes" id="UP000598174"/>
    </source>
</evidence>